<protein>
    <recommendedName>
        <fullName evidence="4">Sugar ABC transporter substrate-binding protein</fullName>
    </recommendedName>
</protein>
<keyword evidence="3" id="KW-1185">Reference proteome</keyword>
<reference evidence="2 3" key="1">
    <citation type="submission" date="2016-07" db="EMBL/GenBank/DDBJ databases">
        <title>Draft genome sequence of Prauserella sp. YIM 121212, isolated from alkaline soil.</title>
        <authorList>
            <person name="Ruckert C."/>
            <person name="Albersmeier A."/>
            <person name="Jiang C.-L."/>
            <person name="Jiang Y."/>
            <person name="Kalinowski J."/>
            <person name="Schneider O."/>
            <person name="Winkler A."/>
            <person name="Zotchev S.B."/>
        </authorList>
    </citation>
    <scope>NUCLEOTIDE SEQUENCE [LARGE SCALE GENOMIC DNA]</scope>
    <source>
        <strain evidence="2 3">YIM 121212</strain>
    </source>
</reference>
<feature type="chain" id="PRO_5039582711" description="Sugar ABC transporter substrate-binding protein" evidence="1">
    <location>
        <begin position="25"/>
        <end position="454"/>
    </location>
</feature>
<dbReference type="Pfam" id="PF01547">
    <property type="entry name" value="SBP_bac_1"/>
    <property type="match status" value="1"/>
</dbReference>
<dbReference type="PANTHER" id="PTHR43649:SF12">
    <property type="entry name" value="DIACETYLCHITOBIOSE BINDING PROTEIN DASA"/>
    <property type="match status" value="1"/>
</dbReference>
<dbReference type="InterPro" id="IPR050490">
    <property type="entry name" value="Bact_solute-bd_prot1"/>
</dbReference>
<comment type="caution">
    <text evidence="2">The sequence shown here is derived from an EMBL/GenBank/DDBJ whole genome shotgun (WGS) entry which is preliminary data.</text>
</comment>
<feature type="signal peptide" evidence="1">
    <location>
        <begin position="1"/>
        <end position="24"/>
    </location>
</feature>
<dbReference type="SUPFAM" id="SSF53850">
    <property type="entry name" value="Periplasmic binding protein-like II"/>
    <property type="match status" value="1"/>
</dbReference>
<proteinExistence type="predicted"/>
<organism evidence="2 3">
    <name type="scientific">Prauserella flavalba</name>
    <dbReference type="NCBI Taxonomy" id="1477506"/>
    <lineage>
        <taxon>Bacteria</taxon>
        <taxon>Bacillati</taxon>
        <taxon>Actinomycetota</taxon>
        <taxon>Actinomycetes</taxon>
        <taxon>Pseudonocardiales</taxon>
        <taxon>Pseudonocardiaceae</taxon>
        <taxon>Prauserella</taxon>
    </lineage>
</organism>
<dbReference type="Gene3D" id="3.40.190.10">
    <property type="entry name" value="Periplasmic binding protein-like II"/>
    <property type="match status" value="2"/>
</dbReference>
<dbReference type="InterPro" id="IPR006059">
    <property type="entry name" value="SBP"/>
</dbReference>
<dbReference type="AlphaFoldDB" id="A0A318LVU4"/>
<dbReference type="OrthoDB" id="9780991at2"/>
<dbReference type="PROSITE" id="PS51257">
    <property type="entry name" value="PROKAR_LIPOPROTEIN"/>
    <property type="match status" value="1"/>
</dbReference>
<keyword evidence="1" id="KW-0732">Signal</keyword>
<name>A0A318LVU4_9PSEU</name>
<evidence type="ECO:0000313" key="2">
    <source>
        <dbReference type="EMBL" id="PXY36478.1"/>
    </source>
</evidence>
<dbReference type="Proteomes" id="UP000247892">
    <property type="component" value="Unassembled WGS sequence"/>
</dbReference>
<dbReference type="PANTHER" id="PTHR43649">
    <property type="entry name" value="ARABINOSE-BINDING PROTEIN-RELATED"/>
    <property type="match status" value="1"/>
</dbReference>
<dbReference type="EMBL" id="MASU01000005">
    <property type="protein sequence ID" value="PXY36478.1"/>
    <property type="molecule type" value="Genomic_DNA"/>
</dbReference>
<sequence length="454" mass="49755">MRRTPRAVAALGAALALLVSGCAAGPSEQDLLDAVATGPTDELGLLTGKPYDGTHIRLLSCCKTTAQFAALQEKTEREFTAKTGITVEWANIPYESYLQKIVAETAVGGGTYDLVVWPDAYGASAKIGLQPLDEVMRRADRSIDEFSPPFQQAARAGDPDTVYGIPFRGFSYNLFYRKSEYERLGMTPAATWDEFTAQLRRLDGADGRAAFAGQYGRGGGQNLFTWMSMLWSNGADVLGPDGEPAFTTPEGIAATEQYLALLRDGYSPQASTNWTETDSTQSFEQNRTNSVFTWAWQMDDFSDPAKVQPEVADDIGVAPLPGWEGKPTVTYGYTWLMGILNTSEHQGAAWEYLKWVTNADTERDIALDKSDPETATSVVVHTANMLDAEVNAANHELPKLQESALRTARTVPMTIDWPQIQDVLEVAINEMAHGADIRTELTEAADQIRTLTRR</sequence>
<evidence type="ECO:0008006" key="4">
    <source>
        <dbReference type="Google" id="ProtNLM"/>
    </source>
</evidence>
<accession>A0A318LVU4</accession>
<evidence type="ECO:0000313" key="3">
    <source>
        <dbReference type="Proteomes" id="UP000247892"/>
    </source>
</evidence>
<dbReference type="RefSeq" id="WP_110336491.1">
    <property type="nucleotide sequence ID" value="NZ_MASU01000005.1"/>
</dbReference>
<gene>
    <name evidence="2" type="ORF">BA062_13875</name>
</gene>
<evidence type="ECO:0000256" key="1">
    <source>
        <dbReference type="SAM" id="SignalP"/>
    </source>
</evidence>
<dbReference type="CDD" id="cd13585">
    <property type="entry name" value="PBP2_TMBP_like"/>
    <property type="match status" value="1"/>
</dbReference>